<dbReference type="EMBL" id="APKE01000010">
    <property type="protein sequence ID" value="KAF0677037.1"/>
    <property type="molecule type" value="Genomic_DNA"/>
</dbReference>
<evidence type="ECO:0000313" key="1">
    <source>
        <dbReference type="EMBL" id="KAF0677037.1"/>
    </source>
</evidence>
<dbReference type="AlphaFoldDB" id="A0A921TE81"/>
<keyword evidence="2" id="KW-1185">Reference proteome</keyword>
<proteinExistence type="predicted"/>
<protein>
    <submittedName>
        <fullName evidence="1">Uncharacterized protein</fullName>
    </submittedName>
</protein>
<sequence>MARRCLRRAVHRPLARAARRIHGRLARFAGETQGAITAVSLYMFVSVS</sequence>
<evidence type="ECO:0000313" key="2">
    <source>
        <dbReference type="Proteomes" id="UP000698242"/>
    </source>
</evidence>
<dbReference type="RefSeq" id="WP_159964246.1">
    <property type="nucleotide sequence ID" value="NZ_APKE01000010.1"/>
</dbReference>
<name>A0A921TE81_9RHOB</name>
<gene>
    <name evidence="1" type="ORF">PMES_00834</name>
</gene>
<comment type="caution">
    <text evidence="1">The sequence shown here is derived from an EMBL/GenBank/DDBJ whole genome shotgun (WGS) entry which is preliminary data.</text>
</comment>
<accession>A0A921TE81</accession>
<organism evidence="1 2">
    <name type="scientific">Profundibacterium mesophilum KAUST100406-0324</name>
    <dbReference type="NCBI Taxonomy" id="1037889"/>
    <lineage>
        <taxon>Bacteria</taxon>
        <taxon>Pseudomonadati</taxon>
        <taxon>Pseudomonadota</taxon>
        <taxon>Alphaproteobacteria</taxon>
        <taxon>Rhodobacterales</taxon>
        <taxon>Roseobacteraceae</taxon>
        <taxon>Profundibacterium</taxon>
    </lineage>
</organism>
<dbReference type="Proteomes" id="UP000698242">
    <property type="component" value="Unassembled WGS sequence"/>
</dbReference>
<reference evidence="1" key="1">
    <citation type="submission" date="2013-03" db="EMBL/GenBank/DDBJ databases">
        <title>Genome Sequence of the Profundibacterium mesophilum strain KAUST100406-0324T from Red Sea, a novel genus in the family Rhodobacteraceae.</title>
        <authorList>
            <person name="Essack M."/>
            <person name="Alam I."/>
            <person name="Lafi F."/>
            <person name="Alawi W."/>
            <person name="Kamanu F."/>
            <person name="Al-Suwailem A."/>
            <person name="Lee O.O."/>
            <person name="Xu Y."/>
            <person name="Bajic V."/>
            <person name="Qian P.-Y."/>
            <person name="Archer J."/>
        </authorList>
    </citation>
    <scope>NUCLEOTIDE SEQUENCE</scope>
    <source>
        <strain evidence="1">KAUST100406-0324</strain>
    </source>
</reference>